<dbReference type="SUPFAM" id="SSF74650">
    <property type="entry name" value="Galactose mutarotase-like"/>
    <property type="match status" value="1"/>
</dbReference>
<dbReference type="Pfam" id="PF17137">
    <property type="entry name" value="DUF5110"/>
    <property type="match status" value="1"/>
</dbReference>
<dbReference type="SUPFAM" id="SSF51445">
    <property type="entry name" value="(Trans)glycosidases"/>
    <property type="match status" value="1"/>
</dbReference>
<keyword evidence="2 4" id="KW-0378">Hydrolase</keyword>
<evidence type="ECO:0000313" key="10">
    <source>
        <dbReference type="Proteomes" id="UP000248806"/>
    </source>
</evidence>
<dbReference type="PANTHER" id="PTHR22762">
    <property type="entry name" value="ALPHA-GLUCOSIDASE"/>
    <property type="match status" value="1"/>
</dbReference>
<dbReference type="Gene3D" id="2.60.40.1180">
    <property type="entry name" value="Golgi alpha-mannosidase II"/>
    <property type="match status" value="2"/>
</dbReference>
<dbReference type="InterPro" id="IPR013780">
    <property type="entry name" value="Glyco_hydro_b"/>
</dbReference>
<evidence type="ECO:0000259" key="5">
    <source>
        <dbReference type="Pfam" id="PF01055"/>
    </source>
</evidence>
<dbReference type="InterPro" id="IPR030458">
    <property type="entry name" value="Glyco_hydro_31_AS"/>
</dbReference>
<sequence length="785" mass="89394">MTTHDFSHTFTDIHELTYDHVEQNEHIWQARAGGFEGFLAAAPLGTAIVRVRLIRGTTFDTARYQLVDGAPGSLPYHSWIVVKGDEQWTQPPGMSPESLQQQLATYLTGFAATADKLRLKRPLTPDECIFGLGERIGPMNNRGQSFPVWNIDPAERAEATDLPSMYTSIPFYIGLQPTSGQAYGVLIDHTGYLHMDMGRTEENAAAVTIEGDHLVAYFFSGPTLQQVMQQYTELTGRMPMPPRWALGHHQCRWGYQSAQEISEIARTLRERNHPGDSLWLDIDYMRGYRCFTWNTDTFPEPAQLAESLHQQGFKMVTIIDPGIKIDEQYHVYQQLHTNQYACRYPDGKPFEGNVWPGRCVFPDYSRAEVRRWWGDLYKELLDIGVDGIWNDMNEPALTNQLLEGEQPFREGENTMDGAVLHQAGGEQPTGEDGPPVTHRFFHNAYGMEMARATREGLQRLRPDERPFVLSRAGTAGIQRYAAIWTGDNTSKWEHLSLAIRMCLNMSMSGVPFVGSDIGGFWKSSTGELLTRFAQLGAFLPFSRNHNARDTHAQEPWAFGEPYESAYRKAIETRYRLFPYLYTLFHQAATTGSPILRPLFYHYPKDEHTYEDQDAFLIGDTLLSAPVTTEGATEREVYLPEGRWFDYWDGTEYPGRGVSTIPAPLDRWPLLVRSNSILPSMPLVQNLEQLPSETLTFTCYMAVDGLATYTLYEDDGRSLAYQKGEYALTSVSCRVDRESITIRIDEHHERYNPHHREYEIVVLIGNQTYRERVRAGQGSSTLRIVL</sequence>
<evidence type="ECO:0000256" key="2">
    <source>
        <dbReference type="ARBA" id="ARBA00022801"/>
    </source>
</evidence>
<evidence type="ECO:0000259" key="8">
    <source>
        <dbReference type="Pfam" id="PF21365"/>
    </source>
</evidence>
<dbReference type="Proteomes" id="UP000248806">
    <property type="component" value="Unassembled WGS sequence"/>
</dbReference>
<dbReference type="SUPFAM" id="SSF51011">
    <property type="entry name" value="Glycosyl hydrolase domain"/>
    <property type="match status" value="1"/>
</dbReference>
<dbReference type="Pfam" id="PF21365">
    <property type="entry name" value="Glyco_hydro_31_3rd"/>
    <property type="match status" value="1"/>
</dbReference>
<dbReference type="EMBL" id="QKUF01000020">
    <property type="protein sequence ID" value="PZW24852.1"/>
    <property type="molecule type" value="Genomic_DNA"/>
</dbReference>
<dbReference type="InterPro" id="IPR025887">
    <property type="entry name" value="Glyco_hydro_31_N_dom"/>
</dbReference>
<dbReference type="Pfam" id="PF13802">
    <property type="entry name" value="Gal_mutarotas_2"/>
    <property type="match status" value="1"/>
</dbReference>
<comment type="similarity">
    <text evidence="1 4">Belongs to the glycosyl hydrolase 31 family.</text>
</comment>
<dbReference type="Gene3D" id="3.20.20.80">
    <property type="entry name" value="Glycosidases"/>
    <property type="match status" value="1"/>
</dbReference>
<dbReference type="GO" id="GO:0005975">
    <property type="term" value="P:carbohydrate metabolic process"/>
    <property type="evidence" value="ECO:0007669"/>
    <property type="project" value="InterPro"/>
</dbReference>
<dbReference type="CDD" id="cd14752">
    <property type="entry name" value="GH31_N"/>
    <property type="match status" value="1"/>
</dbReference>
<dbReference type="InterPro" id="IPR033403">
    <property type="entry name" value="DUF5110"/>
</dbReference>
<dbReference type="GO" id="GO:0030246">
    <property type="term" value="F:carbohydrate binding"/>
    <property type="evidence" value="ECO:0007669"/>
    <property type="project" value="InterPro"/>
</dbReference>
<dbReference type="Gene3D" id="2.60.40.1760">
    <property type="entry name" value="glycosyl hydrolase (family 31)"/>
    <property type="match status" value="1"/>
</dbReference>
<dbReference type="CDD" id="cd06604">
    <property type="entry name" value="GH31_glucosidase_II_MalA"/>
    <property type="match status" value="1"/>
</dbReference>
<feature type="domain" description="Glycosyl hydrolase family 31 C-terminal" evidence="8">
    <location>
        <begin position="591"/>
        <end position="677"/>
    </location>
</feature>
<keyword evidence="10" id="KW-1185">Reference proteome</keyword>
<evidence type="ECO:0000259" key="6">
    <source>
        <dbReference type="Pfam" id="PF13802"/>
    </source>
</evidence>
<evidence type="ECO:0000313" key="9">
    <source>
        <dbReference type="EMBL" id="PZW24852.1"/>
    </source>
</evidence>
<dbReference type="OrthoDB" id="176168at2"/>
<dbReference type="AlphaFoldDB" id="A0A326UEB1"/>
<keyword evidence="3 4" id="KW-0326">Glycosidase</keyword>
<name>A0A326UEB1_THEHA</name>
<feature type="domain" description="Glycoside hydrolase family 31 N-terminal" evidence="6">
    <location>
        <begin position="116"/>
        <end position="196"/>
    </location>
</feature>
<comment type="caution">
    <text evidence="9">The sequence shown here is derived from an EMBL/GenBank/DDBJ whole genome shotgun (WGS) entry which is preliminary data.</text>
</comment>
<dbReference type="RefSeq" id="WP_111324782.1">
    <property type="nucleotide sequence ID" value="NZ_BIFX01000001.1"/>
</dbReference>
<evidence type="ECO:0000256" key="1">
    <source>
        <dbReference type="ARBA" id="ARBA00007806"/>
    </source>
</evidence>
<evidence type="ECO:0000256" key="4">
    <source>
        <dbReference type="RuleBase" id="RU361185"/>
    </source>
</evidence>
<gene>
    <name evidence="9" type="ORF">EI42_04460</name>
</gene>
<proteinExistence type="inferred from homology"/>
<dbReference type="InterPro" id="IPR011013">
    <property type="entry name" value="Gal_mutarotase_sf_dom"/>
</dbReference>
<feature type="domain" description="Glycoside hydrolase family 31 TIM barrel" evidence="5">
    <location>
        <begin position="239"/>
        <end position="583"/>
    </location>
</feature>
<reference evidence="9 10" key="1">
    <citation type="submission" date="2018-06" db="EMBL/GenBank/DDBJ databases">
        <title>Genomic Encyclopedia of Archaeal and Bacterial Type Strains, Phase II (KMG-II): from individual species to whole genera.</title>
        <authorList>
            <person name="Goeker M."/>
        </authorList>
    </citation>
    <scope>NUCLEOTIDE SEQUENCE [LARGE SCALE GENOMIC DNA]</scope>
    <source>
        <strain evidence="9 10">ATCC BAA-1881</strain>
    </source>
</reference>
<dbReference type="Pfam" id="PF01055">
    <property type="entry name" value="Glyco_hydro_31_2nd"/>
    <property type="match status" value="1"/>
</dbReference>
<evidence type="ECO:0000256" key="3">
    <source>
        <dbReference type="ARBA" id="ARBA00023295"/>
    </source>
</evidence>
<dbReference type="PANTHER" id="PTHR22762:SF120">
    <property type="entry name" value="HETEROGLYCAN GLUCOSIDASE 1"/>
    <property type="match status" value="1"/>
</dbReference>
<feature type="domain" description="DUF5110" evidence="7">
    <location>
        <begin position="693"/>
        <end position="762"/>
    </location>
</feature>
<protein>
    <submittedName>
        <fullName evidence="9">Alpha-glucosidase</fullName>
    </submittedName>
</protein>
<dbReference type="GO" id="GO:0004553">
    <property type="term" value="F:hydrolase activity, hydrolyzing O-glycosyl compounds"/>
    <property type="evidence" value="ECO:0007669"/>
    <property type="project" value="InterPro"/>
</dbReference>
<dbReference type="InterPro" id="IPR048395">
    <property type="entry name" value="Glyco_hydro_31_C"/>
</dbReference>
<evidence type="ECO:0000259" key="7">
    <source>
        <dbReference type="Pfam" id="PF17137"/>
    </source>
</evidence>
<dbReference type="InterPro" id="IPR017853">
    <property type="entry name" value="GH"/>
</dbReference>
<accession>A0A326UEB1</accession>
<organism evidence="9 10">
    <name type="scientific">Thermosporothrix hazakensis</name>
    <dbReference type="NCBI Taxonomy" id="644383"/>
    <lineage>
        <taxon>Bacteria</taxon>
        <taxon>Bacillati</taxon>
        <taxon>Chloroflexota</taxon>
        <taxon>Ktedonobacteria</taxon>
        <taxon>Ktedonobacterales</taxon>
        <taxon>Thermosporotrichaceae</taxon>
        <taxon>Thermosporothrix</taxon>
    </lineage>
</organism>
<dbReference type="PROSITE" id="PS00129">
    <property type="entry name" value="GLYCOSYL_HYDROL_F31_1"/>
    <property type="match status" value="1"/>
</dbReference>
<dbReference type="InterPro" id="IPR000322">
    <property type="entry name" value="Glyco_hydro_31_TIM"/>
</dbReference>